<dbReference type="Pfam" id="PF00528">
    <property type="entry name" value="BPD_transp_1"/>
    <property type="match status" value="1"/>
</dbReference>
<evidence type="ECO:0000256" key="2">
    <source>
        <dbReference type="ARBA" id="ARBA00022448"/>
    </source>
</evidence>
<evidence type="ECO:0000256" key="3">
    <source>
        <dbReference type="ARBA" id="ARBA00022475"/>
    </source>
</evidence>
<keyword evidence="5 7" id="KW-1133">Transmembrane helix</keyword>
<dbReference type="EMBL" id="CP002281">
    <property type="protein sequence ID" value="ADO83337.1"/>
    <property type="molecule type" value="Genomic_DNA"/>
</dbReference>
<evidence type="ECO:0000313" key="9">
    <source>
        <dbReference type="EMBL" id="ADO83337.1"/>
    </source>
</evidence>
<dbReference type="STRING" id="572544.Ilyop_1558"/>
<dbReference type="Pfam" id="PF19300">
    <property type="entry name" value="BPD_transp_1_N"/>
    <property type="match status" value="1"/>
</dbReference>
<evidence type="ECO:0000256" key="4">
    <source>
        <dbReference type="ARBA" id="ARBA00022692"/>
    </source>
</evidence>
<dbReference type="eggNOG" id="COG0601">
    <property type="taxonomic scope" value="Bacteria"/>
</dbReference>
<feature type="transmembrane region" description="Helical" evidence="7">
    <location>
        <begin position="278"/>
        <end position="304"/>
    </location>
</feature>
<dbReference type="HOGENOM" id="CLU_036879_0_0_0"/>
<accession>E3H8S3</accession>
<dbReference type="PANTHER" id="PTHR43163">
    <property type="entry name" value="DIPEPTIDE TRANSPORT SYSTEM PERMEASE PROTEIN DPPB-RELATED"/>
    <property type="match status" value="1"/>
</dbReference>
<comment type="subcellular location">
    <subcellularLocation>
        <location evidence="1 7">Cell membrane</location>
        <topology evidence="1 7">Multi-pass membrane protein</topology>
    </subcellularLocation>
</comment>
<dbReference type="GO" id="GO:0005886">
    <property type="term" value="C:plasma membrane"/>
    <property type="evidence" value="ECO:0007669"/>
    <property type="project" value="UniProtKB-SubCell"/>
</dbReference>
<dbReference type="InterPro" id="IPR000515">
    <property type="entry name" value="MetI-like"/>
</dbReference>
<feature type="transmembrane region" description="Helical" evidence="7">
    <location>
        <begin position="174"/>
        <end position="192"/>
    </location>
</feature>
<dbReference type="Gene3D" id="1.10.3720.10">
    <property type="entry name" value="MetI-like"/>
    <property type="match status" value="1"/>
</dbReference>
<keyword evidence="10" id="KW-1185">Reference proteome</keyword>
<dbReference type="CDD" id="cd06261">
    <property type="entry name" value="TM_PBP2"/>
    <property type="match status" value="1"/>
</dbReference>
<name>E3H8S3_ILYPC</name>
<keyword evidence="4 7" id="KW-0812">Transmembrane</keyword>
<evidence type="ECO:0000256" key="7">
    <source>
        <dbReference type="RuleBase" id="RU363032"/>
    </source>
</evidence>
<evidence type="ECO:0000313" key="10">
    <source>
        <dbReference type="Proteomes" id="UP000006875"/>
    </source>
</evidence>
<gene>
    <name evidence="9" type="ordered locus">Ilyop_1558</name>
</gene>
<feature type="transmembrane region" description="Helical" evidence="7">
    <location>
        <begin position="9"/>
        <end position="30"/>
    </location>
</feature>
<keyword evidence="2 7" id="KW-0813">Transport</keyword>
<organism evidence="9 10">
    <name type="scientific">Ilyobacter polytropus (strain ATCC 51220 / DSM 2926 / LMG 16218 / CuHBu1)</name>
    <dbReference type="NCBI Taxonomy" id="572544"/>
    <lineage>
        <taxon>Bacteria</taxon>
        <taxon>Fusobacteriati</taxon>
        <taxon>Fusobacteriota</taxon>
        <taxon>Fusobacteriia</taxon>
        <taxon>Fusobacteriales</taxon>
        <taxon>Fusobacteriaceae</taxon>
        <taxon>Ilyobacter</taxon>
    </lineage>
</organism>
<feature type="transmembrane region" description="Helical" evidence="7">
    <location>
        <begin position="100"/>
        <end position="121"/>
    </location>
</feature>
<evidence type="ECO:0000256" key="1">
    <source>
        <dbReference type="ARBA" id="ARBA00004651"/>
    </source>
</evidence>
<dbReference type="PROSITE" id="PS50928">
    <property type="entry name" value="ABC_TM1"/>
    <property type="match status" value="1"/>
</dbReference>
<keyword evidence="6 7" id="KW-0472">Membrane</keyword>
<proteinExistence type="inferred from homology"/>
<dbReference type="InterPro" id="IPR045621">
    <property type="entry name" value="BPD_transp_1_N"/>
</dbReference>
<dbReference type="KEGG" id="ipo:Ilyop_1558"/>
<dbReference type="InterPro" id="IPR035906">
    <property type="entry name" value="MetI-like_sf"/>
</dbReference>
<dbReference type="SUPFAM" id="SSF161098">
    <property type="entry name" value="MetI-like"/>
    <property type="match status" value="1"/>
</dbReference>
<keyword evidence="3" id="KW-1003">Cell membrane</keyword>
<dbReference type="PANTHER" id="PTHR43163:SF6">
    <property type="entry name" value="DIPEPTIDE TRANSPORT SYSTEM PERMEASE PROTEIN DPPB-RELATED"/>
    <property type="match status" value="1"/>
</dbReference>
<dbReference type="GO" id="GO:0055085">
    <property type="term" value="P:transmembrane transport"/>
    <property type="evidence" value="ECO:0007669"/>
    <property type="project" value="InterPro"/>
</dbReference>
<dbReference type="AlphaFoldDB" id="E3H8S3"/>
<evidence type="ECO:0000256" key="5">
    <source>
        <dbReference type="ARBA" id="ARBA00022989"/>
    </source>
</evidence>
<sequence length="311" mass="34144">MVNYIMRRLLMLVVILFSASLIIFLIMKAAPGDTATVLLGENATKQAIAEVNAKYGLDKPIHIQYIKMITNFFTGELKSIYYKDNVIKIVIQRLPATLELGFFAIILAVLVSVPVGIISAVKRNSIFDYLAMSTALLGISIPVFFTGIILMYIFSVKLGILPASGYGGHIWTGGFKNFILPGVSLSFVLMSSTTRLTRSAMLDVINQDYMRTAKAKGLTKMKIIIVHGLKNAMIPIVTNIGNQVATIFSGAVLTETVFSWPGVGRLAIDAVFRRDEPLVFGAVIMLAGVYVIVNLFVDILYAFIDPQISYE</sequence>
<feature type="domain" description="ABC transmembrane type-1" evidence="8">
    <location>
        <begin position="94"/>
        <end position="301"/>
    </location>
</feature>
<dbReference type="Proteomes" id="UP000006875">
    <property type="component" value="Chromosome"/>
</dbReference>
<dbReference type="OrthoDB" id="9773221at2"/>
<evidence type="ECO:0000256" key="6">
    <source>
        <dbReference type="ARBA" id="ARBA00023136"/>
    </source>
</evidence>
<comment type="similarity">
    <text evidence="7">Belongs to the binding-protein-dependent transport system permease family.</text>
</comment>
<feature type="transmembrane region" description="Helical" evidence="7">
    <location>
        <begin position="133"/>
        <end position="154"/>
    </location>
</feature>
<evidence type="ECO:0000259" key="8">
    <source>
        <dbReference type="PROSITE" id="PS50928"/>
    </source>
</evidence>
<reference evidence="9 10" key="1">
    <citation type="journal article" date="2010" name="Stand. Genomic Sci.">
        <title>Complete genome sequence of Ilyobacter polytropus type strain (CuHbu1).</title>
        <authorList>
            <person name="Sikorski J."/>
            <person name="Chertkov O."/>
            <person name="Lapidus A."/>
            <person name="Nolan M."/>
            <person name="Lucas S."/>
            <person name="Del Rio T.G."/>
            <person name="Tice H."/>
            <person name="Cheng J.F."/>
            <person name="Tapia R."/>
            <person name="Han C."/>
            <person name="Goodwin L."/>
            <person name="Pitluck S."/>
            <person name="Liolios K."/>
            <person name="Ivanova N."/>
            <person name="Mavromatis K."/>
            <person name="Mikhailova N."/>
            <person name="Pati A."/>
            <person name="Chen A."/>
            <person name="Palaniappan K."/>
            <person name="Land M."/>
            <person name="Hauser L."/>
            <person name="Chang Y.J."/>
            <person name="Jeffries C.D."/>
            <person name="Brambilla E."/>
            <person name="Yasawong M."/>
            <person name="Rohde M."/>
            <person name="Pukall R."/>
            <person name="Spring S."/>
            <person name="Goker M."/>
            <person name="Woyke T."/>
            <person name="Bristow J."/>
            <person name="Eisen J.A."/>
            <person name="Markowitz V."/>
            <person name="Hugenholtz P."/>
            <person name="Kyrpides N.C."/>
            <person name="Klenk H.P."/>
        </authorList>
    </citation>
    <scope>NUCLEOTIDE SEQUENCE [LARGE SCALE GENOMIC DNA]</scope>
    <source>
        <strain evidence="10">ATCC 51220 / DSM 2926 / LMG 16218 / CuHBu1</strain>
    </source>
</reference>
<dbReference type="RefSeq" id="WP_013388004.1">
    <property type="nucleotide sequence ID" value="NC_014632.1"/>
</dbReference>
<protein>
    <submittedName>
        <fullName evidence="9">Binding-protein-dependent transport systems inner membrane component</fullName>
    </submittedName>
</protein>